<dbReference type="PROSITE" id="PS50206">
    <property type="entry name" value="RHODANESE_3"/>
    <property type="match status" value="1"/>
</dbReference>
<dbReference type="Gene3D" id="3.40.250.10">
    <property type="entry name" value="Rhodanese-like domain"/>
    <property type="match status" value="1"/>
</dbReference>
<evidence type="ECO:0000313" key="3">
    <source>
        <dbReference type="Proteomes" id="UP000315648"/>
    </source>
</evidence>
<dbReference type="OrthoDB" id="195542at2"/>
<dbReference type="PANTHER" id="PTHR43031:SF1">
    <property type="entry name" value="PYRIDINE NUCLEOTIDE-DISULPHIDE OXIDOREDUCTASE"/>
    <property type="match status" value="1"/>
</dbReference>
<dbReference type="Proteomes" id="UP000315648">
    <property type="component" value="Unassembled WGS sequence"/>
</dbReference>
<name>A0A556QJE8_9BACT</name>
<dbReference type="Pfam" id="PF00581">
    <property type="entry name" value="Rhodanese"/>
    <property type="match status" value="1"/>
</dbReference>
<evidence type="ECO:0000259" key="1">
    <source>
        <dbReference type="PROSITE" id="PS50206"/>
    </source>
</evidence>
<dbReference type="InterPro" id="IPR001763">
    <property type="entry name" value="Rhodanese-like_dom"/>
</dbReference>
<evidence type="ECO:0000313" key="2">
    <source>
        <dbReference type="EMBL" id="TSJ76774.1"/>
    </source>
</evidence>
<feature type="domain" description="Rhodanese" evidence="1">
    <location>
        <begin position="55"/>
        <end position="150"/>
    </location>
</feature>
<keyword evidence="3" id="KW-1185">Reference proteome</keyword>
<sequence>MSRPASRNSGISTACLLVLVALVPALMSAWLHPRKPEWDRQHRGEVSLATVAAWPKREVLWIDARAPEIFEKGHIPDARNLASAVWDSQVEAVLQVWKPELRVVVYCDGHGCGASREVAARLKSELGFTTVYVLNGGWDAWRMQYPEAGQ</sequence>
<dbReference type="SMART" id="SM00450">
    <property type="entry name" value="RHOD"/>
    <property type="match status" value="1"/>
</dbReference>
<dbReference type="SUPFAM" id="SSF52821">
    <property type="entry name" value="Rhodanese/Cell cycle control phosphatase"/>
    <property type="match status" value="1"/>
</dbReference>
<protein>
    <submittedName>
        <fullName evidence="2">Rhodanese-like domain-containing protein</fullName>
    </submittedName>
</protein>
<proteinExistence type="predicted"/>
<dbReference type="CDD" id="cd00158">
    <property type="entry name" value="RHOD"/>
    <property type="match status" value="1"/>
</dbReference>
<dbReference type="InterPro" id="IPR036873">
    <property type="entry name" value="Rhodanese-like_dom_sf"/>
</dbReference>
<gene>
    <name evidence="2" type="ORF">FPL22_11660</name>
</gene>
<reference evidence="2 3" key="1">
    <citation type="submission" date="2019-07" db="EMBL/GenBank/DDBJ databases">
        <title>Description of 53C-WASEF.</title>
        <authorList>
            <person name="Pitt A."/>
            <person name="Hahn M.W."/>
        </authorList>
    </citation>
    <scope>NUCLEOTIDE SEQUENCE [LARGE SCALE GENOMIC DNA]</scope>
    <source>
        <strain evidence="2 3">53C-WASEF</strain>
    </source>
</reference>
<dbReference type="PANTHER" id="PTHR43031">
    <property type="entry name" value="FAD-DEPENDENT OXIDOREDUCTASE"/>
    <property type="match status" value="1"/>
</dbReference>
<dbReference type="InterPro" id="IPR050229">
    <property type="entry name" value="GlpE_sulfurtransferase"/>
</dbReference>
<dbReference type="AlphaFoldDB" id="A0A556QJE8"/>
<comment type="caution">
    <text evidence="2">The sequence shown here is derived from an EMBL/GenBank/DDBJ whole genome shotgun (WGS) entry which is preliminary data.</text>
</comment>
<accession>A0A556QJE8</accession>
<dbReference type="EMBL" id="VMBG01000002">
    <property type="protein sequence ID" value="TSJ76774.1"/>
    <property type="molecule type" value="Genomic_DNA"/>
</dbReference>
<organism evidence="2 3">
    <name type="scientific">Rariglobus hedericola</name>
    <dbReference type="NCBI Taxonomy" id="2597822"/>
    <lineage>
        <taxon>Bacteria</taxon>
        <taxon>Pseudomonadati</taxon>
        <taxon>Verrucomicrobiota</taxon>
        <taxon>Opitutia</taxon>
        <taxon>Opitutales</taxon>
        <taxon>Opitutaceae</taxon>
        <taxon>Rariglobus</taxon>
    </lineage>
</organism>